<protein>
    <submittedName>
        <fullName evidence="1">Uncharacterized protein</fullName>
    </submittedName>
</protein>
<dbReference type="Proteomes" id="UP000010384">
    <property type="component" value="Chromosome"/>
</dbReference>
<evidence type="ECO:0000313" key="2">
    <source>
        <dbReference type="Proteomes" id="UP000010384"/>
    </source>
</evidence>
<dbReference type="EMBL" id="CP003597">
    <property type="protein sequence ID" value="AFY85588.1"/>
    <property type="molecule type" value="Genomic_DNA"/>
</dbReference>
<sequence>MPTLQLKPNIRETSRERSLLFKRISFDRHAQLPFTKFLLRYAKLVISAK</sequence>
<dbReference type="STRING" id="251229.Chro_0031"/>
<name>K9TT54_CHRTP</name>
<evidence type="ECO:0000313" key="1">
    <source>
        <dbReference type="EMBL" id="AFY85588.1"/>
    </source>
</evidence>
<dbReference type="KEGG" id="cthe:Chro_0031"/>
<dbReference type="AlphaFoldDB" id="K9TT54"/>
<dbReference type="InParanoid" id="K9TT54"/>
<reference evidence="1 2" key="1">
    <citation type="submission" date="2012-06" db="EMBL/GenBank/DDBJ databases">
        <title>Finished chromosome of genome of Chroococcidiopsis thermalis PCC 7203.</title>
        <authorList>
            <consortium name="US DOE Joint Genome Institute"/>
            <person name="Gugger M."/>
            <person name="Coursin T."/>
            <person name="Rippka R."/>
            <person name="Tandeau De Marsac N."/>
            <person name="Huntemann M."/>
            <person name="Wei C.-L."/>
            <person name="Han J."/>
            <person name="Detter J.C."/>
            <person name="Han C."/>
            <person name="Tapia R."/>
            <person name="Davenport K."/>
            <person name="Daligault H."/>
            <person name="Erkkila T."/>
            <person name="Gu W."/>
            <person name="Munk A.C.C."/>
            <person name="Teshima H."/>
            <person name="Xu Y."/>
            <person name="Chain P."/>
            <person name="Chen A."/>
            <person name="Krypides N."/>
            <person name="Mavromatis K."/>
            <person name="Markowitz V."/>
            <person name="Szeto E."/>
            <person name="Ivanova N."/>
            <person name="Mikhailova N."/>
            <person name="Ovchinnikova G."/>
            <person name="Pagani I."/>
            <person name="Pati A."/>
            <person name="Goodwin L."/>
            <person name="Peters L."/>
            <person name="Pitluck S."/>
            <person name="Woyke T."/>
            <person name="Kerfeld C."/>
        </authorList>
    </citation>
    <scope>NUCLEOTIDE SEQUENCE [LARGE SCALE GENOMIC DNA]</scope>
    <source>
        <strain evidence="1 2">PCC 7203</strain>
    </source>
</reference>
<keyword evidence="2" id="KW-1185">Reference proteome</keyword>
<gene>
    <name evidence="1" type="ORF">Chro_0031</name>
</gene>
<accession>K9TT54</accession>
<proteinExistence type="predicted"/>
<dbReference type="HOGENOM" id="CLU_3133838_0_0_3"/>
<organism evidence="1 2">
    <name type="scientific">Chroococcidiopsis thermalis (strain PCC 7203)</name>
    <dbReference type="NCBI Taxonomy" id="251229"/>
    <lineage>
        <taxon>Bacteria</taxon>
        <taxon>Bacillati</taxon>
        <taxon>Cyanobacteriota</taxon>
        <taxon>Cyanophyceae</taxon>
        <taxon>Chroococcidiopsidales</taxon>
        <taxon>Chroococcidiopsidaceae</taxon>
        <taxon>Chroococcidiopsis</taxon>
    </lineage>
</organism>